<sequence>MSSIKIYSPINNEYIGEVPAMTKEHIDDMIKELKENFKAFSELAVTKRAEYLKKVSAVLKEHSEELAVLMTKEISKGYKDSLTEVLRSVEMIDYTIEEGIRLQGEMSSGESYGVKDKICLSIREPLGVVLCIAPFNYPINLSLSKIVPALITGNVVLFKPPTQGSVVCTRLVELMNEVLPKGVLKIVTGRGSEIGDYINTHKDISFINFTGSTKVGERISNQAGLKGLMMELGGKDAAIVLQDADLEKASSEIVKGAFSYSGQRCTAIKRVLVVESVKEELVQLILDKVGKIKVGDPMDNATVTPLIDDKSADYVQGLIDDAKSKGAKVLIGDKREKNLIYPCVLDGVKENMRIYFEEPFGPVLPIISIKDVEEGIEIANKSEYGLQSSVFTKDMKKAFYVARKLEVGSVHINNKTQRGPDNFPFLGVKNSGLGVQGIKYSIESMTRLKNIIFDI</sequence>
<dbReference type="PROSITE" id="PS00687">
    <property type="entry name" value="ALDEHYDE_DEHYDR_GLU"/>
    <property type="match status" value="1"/>
</dbReference>
<accession>A0A0E3ZCP4</accession>
<dbReference type="Gene3D" id="3.40.605.10">
    <property type="entry name" value="Aldehyde Dehydrogenase, Chain A, domain 1"/>
    <property type="match status" value="1"/>
</dbReference>
<evidence type="ECO:0000313" key="8">
    <source>
        <dbReference type="Proteomes" id="UP000033103"/>
    </source>
</evidence>
<keyword evidence="8" id="KW-1185">Reference proteome</keyword>
<organism evidence="7 8">
    <name type="scientific">Sneathia vaginalis</name>
    <dbReference type="NCBI Taxonomy" id="187101"/>
    <lineage>
        <taxon>Bacteria</taxon>
        <taxon>Fusobacteriati</taxon>
        <taxon>Fusobacteriota</taxon>
        <taxon>Fusobacteriia</taxon>
        <taxon>Fusobacteriales</taxon>
        <taxon>Leptotrichiaceae</taxon>
        <taxon>Sneathia</taxon>
    </lineage>
</organism>
<dbReference type="InterPro" id="IPR016160">
    <property type="entry name" value="Ald_DH_CS_CYS"/>
</dbReference>
<dbReference type="InterPro" id="IPR016162">
    <property type="entry name" value="Ald_DH_N"/>
</dbReference>
<evidence type="ECO:0000256" key="3">
    <source>
        <dbReference type="ARBA" id="ARBA00023002"/>
    </source>
</evidence>
<evidence type="ECO:0000256" key="1">
    <source>
        <dbReference type="ARBA" id="ARBA00009986"/>
    </source>
</evidence>
<evidence type="ECO:0000259" key="6">
    <source>
        <dbReference type="Pfam" id="PF00171"/>
    </source>
</evidence>
<dbReference type="SUPFAM" id="SSF53720">
    <property type="entry name" value="ALDH-like"/>
    <property type="match status" value="1"/>
</dbReference>
<comment type="similarity">
    <text evidence="1 5">Belongs to the aldehyde dehydrogenase family.</text>
</comment>
<dbReference type="KEGG" id="sns:VC03_04795"/>
<dbReference type="FunFam" id="3.40.309.10:FF:000022">
    <property type="entry name" value="NADP-dependent glyceraldehyde-3-phosphate dehydrogenase"/>
    <property type="match status" value="1"/>
</dbReference>
<dbReference type="InterPro" id="IPR029510">
    <property type="entry name" value="Ald_DH_CS_GLU"/>
</dbReference>
<dbReference type="GO" id="GO:0008911">
    <property type="term" value="F:lactaldehyde dehydrogenase (NAD+) activity"/>
    <property type="evidence" value="ECO:0007669"/>
    <property type="project" value="TreeGrafter"/>
</dbReference>
<protein>
    <submittedName>
        <fullName evidence="7">Glyceraldehyde-3-phosphate dehydrogenase</fullName>
    </submittedName>
</protein>
<dbReference type="Gene3D" id="3.40.309.10">
    <property type="entry name" value="Aldehyde Dehydrogenase, Chain A, domain 2"/>
    <property type="match status" value="1"/>
</dbReference>
<evidence type="ECO:0000313" key="7">
    <source>
        <dbReference type="EMBL" id="AKC95805.1"/>
    </source>
</evidence>
<keyword evidence="3 5" id="KW-0560">Oxidoreductase</keyword>
<dbReference type="EMBL" id="CP011280">
    <property type="protein sequence ID" value="AKC95805.1"/>
    <property type="molecule type" value="Genomic_DNA"/>
</dbReference>
<dbReference type="HOGENOM" id="CLU_005391_1_0_0"/>
<dbReference type="PATRIC" id="fig|1069640.6.peg.951"/>
<dbReference type="InterPro" id="IPR051020">
    <property type="entry name" value="ALDH-related_metabolic_enz"/>
</dbReference>
<dbReference type="InterPro" id="IPR015590">
    <property type="entry name" value="Aldehyde_DH_dom"/>
</dbReference>
<gene>
    <name evidence="7" type="ORF">VC03_04795</name>
</gene>
<dbReference type="InterPro" id="IPR016163">
    <property type="entry name" value="Ald_DH_C"/>
</dbReference>
<feature type="domain" description="Aldehyde dehydrogenase" evidence="6">
    <location>
        <begin position="3"/>
        <end position="451"/>
    </location>
</feature>
<dbReference type="OrthoDB" id="9762913at2"/>
<reference evidence="7 8" key="1">
    <citation type="journal article" date="2012" name="BMC Genomics">
        <title>Genomic sequence analysis and characterization of Sneathia amnii sp. nov.</title>
        <authorList>
            <consortium name="Vaginal Microbiome Consortium (additional members)"/>
            <person name="Harwich M.D.Jr."/>
            <person name="Serrano M.G."/>
            <person name="Fettweis J.M."/>
            <person name="Alves J.M."/>
            <person name="Reimers M.A."/>
            <person name="Buck G.A."/>
            <person name="Jefferson K.K."/>
        </authorList>
    </citation>
    <scope>NUCLEOTIDE SEQUENCE [LARGE SCALE GENOMIC DNA]</scope>
    <source>
        <strain evidence="7 8">SN35</strain>
    </source>
</reference>
<name>A0A0E3ZCP4_9FUSO</name>
<dbReference type="PROSITE" id="PS00070">
    <property type="entry name" value="ALDEHYDE_DEHYDR_CYS"/>
    <property type="match status" value="1"/>
</dbReference>
<dbReference type="CDD" id="cd07082">
    <property type="entry name" value="ALDH_F11_NP-GAPDH"/>
    <property type="match status" value="1"/>
</dbReference>
<dbReference type="AlphaFoldDB" id="A0A0E3ZCP4"/>
<keyword evidence="2" id="KW-0521">NADP</keyword>
<dbReference type="PANTHER" id="PTHR42991:SF1">
    <property type="entry name" value="ALDEHYDE DEHYDROGENASE"/>
    <property type="match status" value="1"/>
</dbReference>
<dbReference type="InterPro" id="IPR016161">
    <property type="entry name" value="Ald_DH/histidinol_DH"/>
</dbReference>
<evidence type="ECO:0000256" key="4">
    <source>
        <dbReference type="PROSITE-ProRule" id="PRU10007"/>
    </source>
</evidence>
<evidence type="ECO:0000256" key="5">
    <source>
        <dbReference type="RuleBase" id="RU003345"/>
    </source>
</evidence>
<dbReference type="PANTHER" id="PTHR42991">
    <property type="entry name" value="ALDEHYDE DEHYDROGENASE"/>
    <property type="match status" value="1"/>
</dbReference>
<feature type="active site" evidence="4">
    <location>
        <position position="231"/>
    </location>
</feature>
<dbReference type="RefSeq" id="WP_046328909.1">
    <property type="nucleotide sequence ID" value="NZ_CP011280.1"/>
</dbReference>
<dbReference type="STRING" id="187101.VC03_04795"/>
<dbReference type="Pfam" id="PF00171">
    <property type="entry name" value="Aldedh"/>
    <property type="match status" value="1"/>
</dbReference>
<proteinExistence type="inferred from homology"/>
<dbReference type="Proteomes" id="UP000033103">
    <property type="component" value="Chromosome"/>
</dbReference>
<evidence type="ECO:0000256" key="2">
    <source>
        <dbReference type="ARBA" id="ARBA00022857"/>
    </source>
</evidence>